<evidence type="ECO:0000256" key="13">
    <source>
        <dbReference type="SAM" id="SignalP"/>
    </source>
</evidence>
<accession>A0A3M2RZB3</accession>
<evidence type="ECO:0000256" key="9">
    <source>
        <dbReference type="ARBA" id="ARBA00044502"/>
    </source>
</evidence>
<sequence>MKAAISVSAAILALPSLVSAHYFFPHLYINDVKSAEYEYVRRSTQGFQPHFGFDILSSNEMRCNTGAQANAGSTKVAEVNAGDTIGFGTNLDGNIQHPGAIQVYMSRATNDDVKSYDGSGDWFKVYELGANFPMQASGENWLIWNKNRVDFAIPAEVPSGEYLVRIEHLALHRPSGTEFYFNCAHLKVINSGNGQEPTDVVKIPGVYDSNTEGLSPNYSIYSGATSYPMPGPAIFGGSGTSSSSGSTAADSDSATNSDSAAAPDTSAAEPAATVPTDSGCGSVPQFSRRYYRGN</sequence>
<protein>
    <recommendedName>
        <fullName evidence="11">lytic cellulose monooxygenase (C4-dehydrogenating)</fullName>
        <ecNumber evidence="11">1.14.99.56</ecNumber>
    </recommendedName>
</protein>
<keyword evidence="7" id="KW-0119">Carbohydrate metabolism</keyword>
<feature type="signal peptide" evidence="13">
    <location>
        <begin position="1"/>
        <end position="20"/>
    </location>
</feature>
<comment type="subcellular location">
    <subcellularLocation>
        <location evidence="2">Secreted</location>
    </subcellularLocation>
</comment>
<evidence type="ECO:0000256" key="5">
    <source>
        <dbReference type="ARBA" id="ARBA00023001"/>
    </source>
</evidence>
<dbReference type="EC" id="1.14.99.56" evidence="11"/>
<dbReference type="Pfam" id="PF03443">
    <property type="entry name" value="AA9"/>
    <property type="match status" value="1"/>
</dbReference>
<dbReference type="Gene3D" id="2.70.50.70">
    <property type="match status" value="1"/>
</dbReference>
<dbReference type="InterPro" id="IPR005103">
    <property type="entry name" value="AA9_LPMO"/>
</dbReference>
<comment type="cofactor">
    <cofactor evidence="1">
        <name>Cu(2+)</name>
        <dbReference type="ChEBI" id="CHEBI:29036"/>
    </cofactor>
</comment>
<dbReference type="Proteomes" id="UP000277212">
    <property type="component" value="Unassembled WGS sequence"/>
</dbReference>
<keyword evidence="6" id="KW-1015">Disulfide bond</keyword>
<proteinExistence type="inferred from homology"/>
<dbReference type="CDD" id="cd21175">
    <property type="entry name" value="LPMO_AA9"/>
    <property type="match status" value="1"/>
</dbReference>
<keyword evidence="16" id="KW-1185">Reference proteome</keyword>
<dbReference type="PANTHER" id="PTHR33353:SF2">
    <property type="entry name" value="ENDO-BETA-1,4-GLUCANASE D"/>
    <property type="match status" value="1"/>
</dbReference>
<dbReference type="InterPro" id="IPR049892">
    <property type="entry name" value="AA9"/>
</dbReference>
<evidence type="ECO:0000256" key="7">
    <source>
        <dbReference type="ARBA" id="ARBA00023277"/>
    </source>
</evidence>
<evidence type="ECO:0000256" key="4">
    <source>
        <dbReference type="ARBA" id="ARBA00022729"/>
    </source>
</evidence>
<evidence type="ECO:0000256" key="2">
    <source>
        <dbReference type="ARBA" id="ARBA00004613"/>
    </source>
</evidence>
<dbReference type="GO" id="GO:0030245">
    <property type="term" value="P:cellulose catabolic process"/>
    <property type="evidence" value="ECO:0007669"/>
    <property type="project" value="UniProtKB-KW"/>
</dbReference>
<feature type="domain" description="Auxiliary Activity family 9 catalytic" evidence="14">
    <location>
        <begin position="21"/>
        <end position="221"/>
    </location>
</feature>
<evidence type="ECO:0000256" key="12">
    <source>
        <dbReference type="SAM" id="MobiDB-lite"/>
    </source>
</evidence>
<evidence type="ECO:0000256" key="10">
    <source>
        <dbReference type="ARBA" id="ARBA00045077"/>
    </source>
</evidence>
<evidence type="ECO:0000256" key="1">
    <source>
        <dbReference type="ARBA" id="ARBA00001973"/>
    </source>
</evidence>
<dbReference type="AlphaFoldDB" id="A0A3M2RZB3"/>
<evidence type="ECO:0000313" key="15">
    <source>
        <dbReference type="EMBL" id="RMJ10275.1"/>
    </source>
</evidence>
<reference evidence="15 16" key="1">
    <citation type="submission" date="2017-06" db="EMBL/GenBank/DDBJ databases">
        <title>Comparative genomic analysis of Ambrosia Fusariam Clade fungi.</title>
        <authorList>
            <person name="Stajich J.E."/>
            <person name="Carrillo J."/>
            <person name="Kijimoto T."/>
            <person name="Eskalen A."/>
            <person name="O'Donnell K."/>
            <person name="Kasson M."/>
        </authorList>
    </citation>
    <scope>NUCLEOTIDE SEQUENCE [LARGE SCALE GENOMIC DNA]</scope>
    <source>
        <strain evidence="15">UCR3666</strain>
    </source>
</reference>
<dbReference type="EMBL" id="NKUJ01000209">
    <property type="protein sequence ID" value="RMJ10275.1"/>
    <property type="molecule type" value="Genomic_DNA"/>
</dbReference>
<dbReference type="GO" id="GO:0005576">
    <property type="term" value="C:extracellular region"/>
    <property type="evidence" value="ECO:0007669"/>
    <property type="project" value="UniProtKB-SubCell"/>
</dbReference>
<comment type="catalytic activity">
    <reaction evidence="10">
        <text>[(1-&gt;4)-beta-D-glucosyl]n+m + reduced acceptor + O2 = 4-dehydro-beta-D-glucosyl-[(1-&gt;4)-beta-D-glucosyl]n-1 + [(1-&gt;4)-beta-D-glucosyl]m + acceptor + H2O.</text>
        <dbReference type="EC" id="1.14.99.56"/>
    </reaction>
</comment>
<evidence type="ECO:0000259" key="14">
    <source>
        <dbReference type="Pfam" id="PF03443"/>
    </source>
</evidence>
<dbReference type="OrthoDB" id="6038816at2759"/>
<comment type="similarity">
    <text evidence="9">Belongs to the polysaccharide monooxygenase AA9 family.</text>
</comment>
<name>A0A3M2RZB3_9HYPO</name>
<organism evidence="15 16">
    <name type="scientific">Fusarium kuroshium</name>
    <dbReference type="NCBI Taxonomy" id="2010991"/>
    <lineage>
        <taxon>Eukaryota</taxon>
        <taxon>Fungi</taxon>
        <taxon>Dikarya</taxon>
        <taxon>Ascomycota</taxon>
        <taxon>Pezizomycotina</taxon>
        <taxon>Sordariomycetes</taxon>
        <taxon>Hypocreomycetidae</taxon>
        <taxon>Hypocreales</taxon>
        <taxon>Nectriaceae</taxon>
        <taxon>Fusarium</taxon>
        <taxon>Fusarium solani species complex</taxon>
    </lineage>
</organism>
<keyword evidence="5" id="KW-0136">Cellulose degradation</keyword>
<comment type="caution">
    <text evidence="15">The sequence shown here is derived from an EMBL/GenBank/DDBJ whole genome shotgun (WGS) entry which is preliminary data.</text>
</comment>
<feature type="region of interest" description="Disordered" evidence="12">
    <location>
        <begin position="238"/>
        <end position="294"/>
    </location>
</feature>
<evidence type="ECO:0000256" key="6">
    <source>
        <dbReference type="ARBA" id="ARBA00023157"/>
    </source>
</evidence>
<evidence type="ECO:0000256" key="8">
    <source>
        <dbReference type="ARBA" id="ARBA00023326"/>
    </source>
</evidence>
<keyword evidence="8" id="KW-0624">Polysaccharide degradation</keyword>
<evidence type="ECO:0000256" key="3">
    <source>
        <dbReference type="ARBA" id="ARBA00022525"/>
    </source>
</evidence>
<feature type="compositionally biased region" description="Low complexity" evidence="12">
    <location>
        <begin position="240"/>
        <end position="272"/>
    </location>
</feature>
<keyword evidence="3" id="KW-0964">Secreted</keyword>
<evidence type="ECO:0000256" key="11">
    <source>
        <dbReference type="ARBA" id="ARBA00047174"/>
    </source>
</evidence>
<gene>
    <name evidence="15" type="ORF">CDV36_010114</name>
</gene>
<dbReference type="STRING" id="2010991.A0A3M2RZB3"/>
<feature type="chain" id="PRO_5018034146" description="lytic cellulose monooxygenase (C4-dehydrogenating)" evidence="13">
    <location>
        <begin position="21"/>
        <end position="294"/>
    </location>
</feature>
<evidence type="ECO:0000313" key="16">
    <source>
        <dbReference type="Proteomes" id="UP000277212"/>
    </source>
</evidence>
<keyword evidence="4 13" id="KW-0732">Signal</keyword>
<dbReference type="PANTHER" id="PTHR33353">
    <property type="entry name" value="PUTATIVE (AFU_ORTHOLOGUE AFUA_1G12560)-RELATED"/>
    <property type="match status" value="1"/>
</dbReference>